<gene>
    <name evidence="1" type="ORF">LITE_LOCUS6111</name>
</gene>
<dbReference type="Proteomes" id="UP001154282">
    <property type="component" value="Unassembled WGS sequence"/>
</dbReference>
<sequence>MRWCCLGRGRAAVARGWR</sequence>
<reference evidence="1" key="1">
    <citation type="submission" date="2022-08" db="EMBL/GenBank/DDBJ databases">
        <authorList>
            <person name="Gutierrez-Valencia J."/>
        </authorList>
    </citation>
    <scope>NUCLEOTIDE SEQUENCE</scope>
</reference>
<accession>A0AAV0HV36</accession>
<name>A0AAV0HV36_9ROSI</name>
<organism evidence="1 2">
    <name type="scientific">Linum tenue</name>
    <dbReference type="NCBI Taxonomy" id="586396"/>
    <lineage>
        <taxon>Eukaryota</taxon>
        <taxon>Viridiplantae</taxon>
        <taxon>Streptophyta</taxon>
        <taxon>Embryophyta</taxon>
        <taxon>Tracheophyta</taxon>
        <taxon>Spermatophyta</taxon>
        <taxon>Magnoliopsida</taxon>
        <taxon>eudicotyledons</taxon>
        <taxon>Gunneridae</taxon>
        <taxon>Pentapetalae</taxon>
        <taxon>rosids</taxon>
        <taxon>fabids</taxon>
        <taxon>Malpighiales</taxon>
        <taxon>Linaceae</taxon>
        <taxon>Linum</taxon>
    </lineage>
</organism>
<dbReference type="EMBL" id="CAMGYJ010000003">
    <property type="protein sequence ID" value="CAI0389157.1"/>
    <property type="molecule type" value="Genomic_DNA"/>
</dbReference>
<protein>
    <submittedName>
        <fullName evidence="1">Uncharacterized protein</fullName>
    </submittedName>
</protein>
<evidence type="ECO:0000313" key="2">
    <source>
        <dbReference type="Proteomes" id="UP001154282"/>
    </source>
</evidence>
<comment type="caution">
    <text evidence="1">The sequence shown here is derived from an EMBL/GenBank/DDBJ whole genome shotgun (WGS) entry which is preliminary data.</text>
</comment>
<evidence type="ECO:0000313" key="1">
    <source>
        <dbReference type="EMBL" id="CAI0389157.1"/>
    </source>
</evidence>
<proteinExistence type="predicted"/>
<dbReference type="AlphaFoldDB" id="A0AAV0HV36"/>
<keyword evidence="2" id="KW-1185">Reference proteome</keyword>